<dbReference type="VEuPathDB" id="TrichDB:TVAGG3_0953290"/>
<dbReference type="PROSITE" id="PS51518">
    <property type="entry name" value="SGF29_C"/>
    <property type="match status" value="1"/>
</dbReference>
<dbReference type="InterPro" id="IPR010750">
    <property type="entry name" value="SGF29_tudor-like_dom"/>
</dbReference>
<dbReference type="KEGG" id="tva:5466184"/>
<protein>
    <recommendedName>
        <fullName evidence="1">SGF29 C-terminal domain-containing protein</fullName>
    </recommendedName>
</protein>
<sequence length="271" mass="30280">MSADAEGLKKELINKINEAYSSLSDVNTFIASLAKTEEAFFASIYPSTLEIQGLERSILDSYDNAQNKVRTLHTVLESLLKLDKSDTGEQNLPSHEEVQNLLTTFFKGKIKTKSAPLPMHCGCYSYKLKTPAPGSFVCHHSEKGNILMTVLSYKNNVCSVYDPTDIAAGINVIDLQENEWTPLPIVIPEKPISRWEYAKGADVLALWPNEGDELGWTTVFYPAKVCQRPYDQADDGSENFVRGYLLDFGEGSTSIVPEQFVVNYPDAWRPK</sequence>
<accession>A2DG14</accession>
<evidence type="ECO:0000313" key="3">
    <source>
        <dbReference type="Proteomes" id="UP000001542"/>
    </source>
</evidence>
<name>A2DG14_TRIV3</name>
<evidence type="ECO:0000259" key="1">
    <source>
        <dbReference type="PROSITE" id="PS51518"/>
    </source>
</evidence>
<dbReference type="Proteomes" id="UP000001542">
    <property type="component" value="Unassembled WGS sequence"/>
</dbReference>
<dbReference type="RefSeq" id="XP_001581627.1">
    <property type="nucleotide sequence ID" value="XM_001581577.1"/>
</dbReference>
<evidence type="ECO:0000313" key="2">
    <source>
        <dbReference type="EMBL" id="EAY20641.1"/>
    </source>
</evidence>
<dbReference type="AlphaFoldDB" id="A2DG14"/>
<dbReference type="EMBL" id="DS113196">
    <property type="protein sequence ID" value="EAY20641.1"/>
    <property type="molecule type" value="Genomic_DNA"/>
</dbReference>
<dbReference type="InParanoid" id="A2DG14"/>
<proteinExistence type="predicted"/>
<dbReference type="OrthoDB" id="10483068at2759"/>
<reference evidence="2" key="2">
    <citation type="journal article" date="2007" name="Science">
        <title>Draft genome sequence of the sexually transmitted pathogen Trichomonas vaginalis.</title>
        <authorList>
            <person name="Carlton J.M."/>
            <person name="Hirt R.P."/>
            <person name="Silva J.C."/>
            <person name="Delcher A.L."/>
            <person name="Schatz M."/>
            <person name="Zhao Q."/>
            <person name="Wortman J.R."/>
            <person name="Bidwell S.L."/>
            <person name="Alsmark U.C.M."/>
            <person name="Besteiro S."/>
            <person name="Sicheritz-Ponten T."/>
            <person name="Noel C.J."/>
            <person name="Dacks J.B."/>
            <person name="Foster P.G."/>
            <person name="Simillion C."/>
            <person name="Van de Peer Y."/>
            <person name="Miranda-Saavedra D."/>
            <person name="Barton G.J."/>
            <person name="Westrop G.D."/>
            <person name="Mueller S."/>
            <person name="Dessi D."/>
            <person name="Fiori P.L."/>
            <person name="Ren Q."/>
            <person name="Paulsen I."/>
            <person name="Zhang H."/>
            <person name="Bastida-Corcuera F.D."/>
            <person name="Simoes-Barbosa A."/>
            <person name="Brown M.T."/>
            <person name="Hayes R.D."/>
            <person name="Mukherjee M."/>
            <person name="Okumura C.Y."/>
            <person name="Schneider R."/>
            <person name="Smith A.J."/>
            <person name="Vanacova S."/>
            <person name="Villalvazo M."/>
            <person name="Haas B.J."/>
            <person name="Pertea M."/>
            <person name="Feldblyum T.V."/>
            <person name="Utterback T.R."/>
            <person name="Shu C.L."/>
            <person name="Osoegawa K."/>
            <person name="de Jong P.J."/>
            <person name="Hrdy I."/>
            <person name="Horvathova L."/>
            <person name="Zubacova Z."/>
            <person name="Dolezal P."/>
            <person name="Malik S.B."/>
            <person name="Logsdon J.M. Jr."/>
            <person name="Henze K."/>
            <person name="Gupta A."/>
            <person name="Wang C.C."/>
            <person name="Dunne R.L."/>
            <person name="Upcroft J.A."/>
            <person name="Upcroft P."/>
            <person name="White O."/>
            <person name="Salzberg S.L."/>
            <person name="Tang P."/>
            <person name="Chiu C.-H."/>
            <person name="Lee Y.-S."/>
            <person name="Embley T.M."/>
            <person name="Coombs G.H."/>
            <person name="Mottram J.C."/>
            <person name="Tachezy J."/>
            <person name="Fraser-Liggett C.M."/>
            <person name="Johnson P.J."/>
        </authorList>
    </citation>
    <scope>NUCLEOTIDE SEQUENCE [LARGE SCALE GENOMIC DNA]</scope>
    <source>
        <strain evidence="2">G3</strain>
    </source>
</reference>
<reference evidence="2" key="1">
    <citation type="submission" date="2006-10" db="EMBL/GenBank/DDBJ databases">
        <authorList>
            <person name="Amadeo P."/>
            <person name="Zhao Q."/>
            <person name="Wortman J."/>
            <person name="Fraser-Liggett C."/>
            <person name="Carlton J."/>
        </authorList>
    </citation>
    <scope>NUCLEOTIDE SEQUENCE</scope>
    <source>
        <strain evidence="2">G3</strain>
    </source>
</reference>
<feature type="domain" description="SGF29 C-terminal" evidence="1">
    <location>
        <begin position="124"/>
        <end position="270"/>
    </location>
</feature>
<dbReference type="Gene3D" id="2.30.30.140">
    <property type="match status" value="1"/>
</dbReference>
<gene>
    <name evidence="2" type="ORF">TVAG_163370</name>
</gene>
<dbReference type="SMR" id="A2DG14"/>
<organism evidence="2 3">
    <name type="scientific">Trichomonas vaginalis (strain ATCC PRA-98 / G3)</name>
    <dbReference type="NCBI Taxonomy" id="412133"/>
    <lineage>
        <taxon>Eukaryota</taxon>
        <taxon>Metamonada</taxon>
        <taxon>Parabasalia</taxon>
        <taxon>Trichomonadida</taxon>
        <taxon>Trichomonadidae</taxon>
        <taxon>Trichomonas</taxon>
    </lineage>
</organism>
<dbReference type="Pfam" id="PF07039">
    <property type="entry name" value="SGF29_Tudor"/>
    <property type="match status" value="1"/>
</dbReference>
<keyword evidence="3" id="KW-1185">Reference proteome</keyword>
<dbReference type="VEuPathDB" id="TrichDB:TVAG_163370"/>